<feature type="domain" description="SEFIR" evidence="10">
    <location>
        <begin position="338"/>
        <end position="501"/>
    </location>
</feature>
<dbReference type="GO" id="GO:0030368">
    <property type="term" value="F:interleukin-17 receptor activity"/>
    <property type="evidence" value="ECO:0007669"/>
    <property type="project" value="InterPro"/>
</dbReference>
<evidence type="ECO:0000313" key="11">
    <source>
        <dbReference type="EMBL" id="KAK8756589.1"/>
    </source>
</evidence>
<evidence type="ECO:0000256" key="4">
    <source>
        <dbReference type="ARBA" id="ARBA00022989"/>
    </source>
</evidence>
<gene>
    <name evidence="11" type="ORF">V5799_000709</name>
</gene>
<feature type="region of interest" description="Disordered" evidence="8">
    <location>
        <begin position="315"/>
        <end position="337"/>
    </location>
</feature>
<evidence type="ECO:0000256" key="9">
    <source>
        <dbReference type="SAM" id="Phobius"/>
    </source>
</evidence>
<keyword evidence="5 9" id="KW-0472">Membrane</keyword>
<protein>
    <recommendedName>
        <fullName evidence="10">SEFIR domain-containing protein</fullName>
    </recommendedName>
</protein>
<proteinExistence type="predicted"/>
<feature type="transmembrane region" description="Helical" evidence="9">
    <location>
        <begin position="282"/>
        <end position="305"/>
    </location>
</feature>
<evidence type="ECO:0000256" key="8">
    <source>
        <dbReference type="SAM" id="MobiDB-lite"/>
    </source>
</evidence>
<dbReference type="InterPro" id="IPR039465">
    <property type="entry name" value="IL-17_rcpt-like"/>
</dbReference>
<dbReference type="Pfam" id="PF08357">
    <property type="entry name" value="SEFIR"/>
    <property type="match status" value="1"/>
</dbReference>
<dbReference type="PANTHER" id="PTHR15583:SF7">
    <property type="entry name" value="INTERLEUKIN CYTOKINE RECEPTOR-RELATED PROTEIN 2"/>
    <property type="match status" value="1"/>
</dbReference>
<organism evidence="11 12">
    <name type="scientific">Amblyomma americanum</name>
    <name type="common">Lone star tick</name>
    <dbReference type="NCBI Taxonomy" id="6943"/>
    <lineage>
        <taxon>Eukaryota</taxon>
        <taxon>Metazoa</taxon>
        <taxon>Ecdysozoa</taxon>
        <taxon>Arthropoda</taxon>
        <taxon>Chelicerata</taxon>
        <taxon>Arachnida</taxon>
        <taxon>Acari</taxon>
        <taxon>Parasitiformes</taxon>
        <taxon>Ixodida</taxon>
        <taxon>Ixodoidea</taxon>
        <taxon>Ixodidae</taxon>
        <taxon>Amblyomminae</taxon>
        <taxon>Amblyomma</taxon>
    </lineage>
</organism>
<evidence type="ECO:0000256" key="1">
    <source>
        <dbReference type="ARBA" id="ARBA00004479"/>
    </source>
</evidence>
<dbReference type="GO" id="GO:0016020">
    <property type="term" value="C:membrane"/>
    <property type="evidence" value="ECO:0007669"/>
    <property type="project" value="UniProtKB-SubCell"/>
</dbReference>
<accession>A0AAQ4D299</accession>
<evidence type="ECO:0000313" key="12">
    <source>
        <dbReference type="Proteomes" id="UP001321473"/>
    </source>
</evidence>
<keyword evidence="6" id="KW-0675">Receptor</keyword>
<evidence type="ECO:0000256" key="2">
    <source>
        <dbReference type="ARBA" id="ARBA00022692"/>
    </source>
</evidence>
<sequence>MEVDYYSRFPDVVTLKVLLVGQRATEDKFDSMLRSVVLAFLLRLCLALEVTIEHHREHLFVEVDDAPDGSVVRLLKLDPRASTCADSHGAVAILQDYEVTAENKQFSYNVNELPPGKYCAVVVSPSGNYTSQSPAEIKAEPGVGGNGQGSQPQCRSWNATVVVVASYTQRTVHASVNVFENSPPGCEELRVGLWQVMDSGASTQGHPCNTNIMFAGEETEHLVNSSVAVLFENLTVGNYCVRVTPVCDPSEDCLTLMSKVIELPSAALEGASRGPEATQSQMLWLLLLPLLAGAAAVIALALLWARRQAWGPRNKPFTLPSPLPDDSKPRQDPGPPVVKVVYSRDSEPHVAAVSQLCSLLQSELGIRVEWDEAAAGPAHVTHDWAMAMAQLPCPTFNPAAIQVAGKRAPEMLLVLESDGALLKHQAYRQHKDLGAVSESNIDELYHTTYAALLSNQAQALGDYCHIVVARLPYTTLPSRLDLVPEKRYLLPQHLQQLLAKLLHGMSLPESRADAALSSDACSRFEDALANACNAYDERGFSADSVCGKLQAILRES</sequence>
<dbReference type="AlphaFoldDB" id="A0AAQ4D299"/>
<dbReference type="EMBL" id="JARKHS020036128">
    <property type="protein sequence ID" value="KAK8756589.1"/>
    <property type="molecule type" value="Genomic_DNA"/>
</dbReference>
<keyword evidence="12" id="KW-1185">Reference proteome</keyword>
<evidence type="ECO:0000256" key="7">
    <source>
        <dbReference type="ARBA" id="ARBA00023180"/>
    </source>
</evidence>
<keyword evidence="7" id="KW-0325">Glycoprotein</keyword>
<name>A0AAQ4D299_AMBAM</name>
<dbReference type="InterPro" id="IPR013568">
    <property type="entry name" value="SEFIR_dom"/>
</dbReference>
<keyword evidence="2 9" id="KW-0812">Transmembrane</keyword>
<evidence type="ECO:0000256" key="3">
    <source>
        <dbReference type="ARBA" id="ARBA00022729"/>
    </source>
</evidence>
<dbReference type="Proteomes" id="UP001321473">
    <property type="component" value="Unassembled WGS sequence"/>
</dbReference>
<evidence type="ECO:0000256" key="6">
    <source>
        <dbReference type="ARBA" id="ARBA00023170"/>
    </source>
</evidence>
<keyword evidence="3" id="KW-0732">Signal</keyword>
<dbReference type="Gene3D" id="3.40.50.11530">
    <property type="match status" value="1"/>
</dbReference>
<evidence type="ECO:0000259" key="10">
    <source>
        <dbReference type="Pfam" id="PF08357"/>
    </source>
</evidence>
<comment type="caution">
    <text evidence="11">The sequence shown here is derived from an EMBL/GenBank/DDBJ whole genome shotgun (WGS) entry which is preliminary data.</text>
</comment>
<dbReference type="PANTHER" id="PTHR15583">
    <property type="entry name" value="INTERLEUKIN-17 RECEPTOR"/>
    <property type="match status" value="1"/>
</dbReference>
<keyword evidence="4 9" id="KW-1133">Transmembrane helix</keyword>
<reference evidence="11 12" key="1">
    <citation type="journal article" date="2023" name="Arcadia Sci">
        <title>De novo assembly of a long-read Amblyomma americanum tick genome.</title>
        <authorList>
            <person name="Chou S."/>
            <person name="Poskanzer K.E."/>
            <person name="Rollins M."/>
            <person name="Thuy-Boun P.S."/>
        </authorList>
    </citation>
    <scope>NUCLEOTIDE SEQUENCE [LARGE SCALE GENOMIC DNA]</scope>
    <source>
        <strain evidence="11">F_SG_1</strain>
        <tissue evidence="11">Salivary glands</tissue>
    </source>
</reference>
<comment type="subcellular location">
    <subcellularLocation>
        <location evidence="1">Membrane</location>
        <topology evidence="1">Single-pass type I membrane protein</topology>
    </subcellularLocation>
</comment>
<evidence type="ECO:0000256" key="5">
    <source>
        <dbReference type="ARBA" id="ARBA00023136"/>
    </source>
</evidence>